<keyword evidence="12" id="KW-1185">Reference proteome</keyword>
<dbReference type="Pfam" id="PF05873">
    <property type="entry name" value="Mt_ATP-synt_D"/>
    <property type="match status" value="1"/>
</dbReference>
<name>A0A7J7ITX2_BUGNE</name>
<dbReference type="AlphaFoldDB" id="A0A7J7ITX2"/>
<dbReference type="PIRSF" id="PIRSF005514">
    <property type="entry name" value="ATPase_F0_D_mt"/>
    <property type="match status" value="1"/>
</dbReference>
<evidence type="ECO:0000256" key="8">
    <source>
        <dbReference type="ARBA" id="ARBA00023128"/>
    </source>
</evidence>
<keyword evidence="7 10" id="KW-0406">Ion transport</keyword>
<keyword evidence="5 10" id="KW-0375">Hydrogen ion transport</keyword>
<evidence type="ECO:0000256" key="4">
    <source>
        <dbReference type="ARBA" id="ARBA00022547"/>
    </source>
</evidence>
<sequence length="189" mass="21788">MAQAARRVSKSAVDWTTFYSKVPTREREVYRALKNRSDYFINKVHSNPESLGKIDFAHYKTALPGLKMVDEFEQAYGKVSIPYPKDPQDVTSKLNQEETKTLADSANLVKQLESEKVLSALYLKKLDELPKLEDITMEMFYDYFPWTNPIGEQPKIFPFTPEFQPENATLNESAGFNRILRKIGLNIKV</sequence>
<dbReference type="Proteomes" id="UP000593567">
    <property type="component" value="Unassembled WGS sequence"/>
</dbReference>
<evidence type="ECO:0000256" key="9">
    <source>
        <dbReference type="ARBA" id="ARBA00023136"/>
    </source>
</evidence>
<gene>
    <name evidence="11" type="ORF">EB796_024438</name>
</gene>
<organism evidence="11 12">
    <name type="scientific">Bugula neritina</name>
    <name type="common">Brown bryozoan</name>
    <name type="synonym">Sertularia neritina</name>
    <dbReference type="NCBI Taxonomy" id="10212"/>
    <lineage>
        <taxon>Eukaryota</taxon>
        <taxon>Metazoa</taxon>
        <taxon>Spiralia</taxon>
        <taxon>Lophotrochozoa</taxon>
        <taxon>Bryozoa</taxon>
        <taxon>Gymnolaemata</taxon>
        <taxon>Cheilostomatida</taxon>
        <taxon>Flustrina</taxon>
        <taxon>Buguloidea</taxon>
        <taxon>Bugulidae</taxon>
        <taxon>Bugula</taxon>
    </lineage>
</organism>
<comment type="subcellular location">
    <subcellularLocation>
        <location evidence="1 10">Mitochondrion inner membrane</location>
    </subcellularLocation>
</comment>
<keyword evidence="6 10" id="KW-0999">Mitochondrion inner membrane</keyword>
<dbReference type="GO" id="GO:0015078">
    <property type="term" value="F:proton transmembrane transporter activity"/>
    <property type="evidence" value="ECO:0007669"/>
    <property type="project" value="InterPro"/>
</dbReference>
<reference evidence="11" key="1">
    <citation type="submission" date="2020-06" db="EMBL/GenBank/DDBJ databases">
        <title>Draft genome of Bugula neritina, a colonial animal packing powerful symbionts and potential medicines.</title>
        <authorList>
            <person name="Rayko M."/>
        </authorList>
    </citation>
    <scope>NUCLEOTIDE SEQUENCE [LARGE SCALE GENOMIC DNA]</scope>
    <source>
        <strain evidence="11">Kwan_BN1</strain>
    </source>
</reference>
<evidence type="ECO:0000256" key="3">
    <source>
        <dbReference type="ARBA" id="ARBA00022448"/>
    </source>
</evidence>
<evidence type="ECO:0000256" key="5">
    <source>
        <dbReference type="ARBA" id="ARBA00022781"/>
    </source>
</evidence>
<evidence type="ECO:0000256" key="1">
    <source>
        <dbReference type="ARBA" id="ARBA00004273"/>
    </source>
</evidence>
<evidence type="ECO:0000256" key="7">
    <source>
        <dbReference type="ARBA" id="ARBA00023065"/>
    </source>
</evidence>
<keyword evidence="8 10" id="KW-0496">Mitochondrion</keyword>
<protein>
    <recommendedName>
        <fullName evidence="10">ATP synthase subunit d, mitochondrial</fullName>
    </recommendedName>
</protein>
<comment type="function">
    <text evidence="10">Mitochondrial membrane ATP synthase (F(1)F(0) ATP synthase or Complex V) produces ATP from ADP in the presence of a proton gradient across the membrane which is generated by electron transport complexes of the respiratory chain. F-type ATPases consist of two structural domains, F(1) - containing the extramembraneous catalytic core, and F(0) - containing the membrane proton channel, linked together by a central stalk and a peripheral stalk. During catalysis, ATP synthesis in the catalytic domain of F(1) is coupled via a rotary mechanism of the central stalk subunits to proton translocation.</text>
</comment>
<dbReference type="InterPro" id="IPR036228">
    <property type="entry name" value="ATP_synth_F0_dsu_sf_mt"/>
</dbReference>
<evidence type="ECO:0000256" key="6">
    <source>
        <dbReference type="ARBA" id="ARBA00022792"/>
    </source>
</evidence>
<evidence type="ECO:0000256" key="10">
    <source>
        <dbReference type="PIRNR" id="PIRNR005514"/>
    </source>
</evidence>
<dbReference type="Gene3D" id="6.10.280.70">
    <property type="match status" value="1"/>
</dbReference>
<proteinExistence type="inferred from homology"/>
<keyword evidence="9 10" id="KW-0472">Membrane</keyword>
<keyword evidence="3 10" id="KW-0813">Transport</keyword>
<evidence type="ECO:0000256" key="2">
    <source>
        <dbReference type="ARBA" id="ARBA00006842"/>
    </source>
</evidence>
<accession>A0A7J7ITX2</accession>
<dbReference type="OrthoDB" id="35799at2759"/>
<dbReference type="GO" id="GO:0015986">
    <property type="term" value="P:proton motive force-driven ATP synthesis"/>
    <property type="evidence" value="ECO:0007669"/>
    <property type="project" value="UniProtKB-UniRule"/>
</dbReference>
<evidence type="ECO:0000313" key="11">
    <source>
        <dbReference type="EMBL" id="KAF6017255.1"/>
    </source>
</evidence>
<evidence type="ECO:0000313" key="12">
    <source>
        <dbReference type="Proteomes" id="UP000593567"/>
    </source>
</evidence>
<dbReference type="GO" id="GO:0005743">
    <property type="term" value="C:mitochondrial inner membrane"/>
    <property type="evidence" value="ECO:0007669"/>
    <property type="project" value="UniProtKB-SubCell"/>
</dbReference>
<dbReference type="PANTHER" id="PTHR12700">
    <property type="entry name" value="ATP SYNTHASE SUBUNIT D, MITOCHONDRIAL"/>
    <property type="match status" value="1"/>
</dbReference>
<comment type="caution">
    <text evidence="11">The sequence shown here is derived from an EMBL/GenBank/DDBJ whole genome shotgun (WGS) entry which is preliminary data.</text>
</comment>
<comment type="similarity">
    <text evidence="2 10">Belongs to the ATPase d subunit family.</text>
</comment>
<dbReference type="EMBL" id="VXIV02003418">
    <property type="protein sequence ID" value="KAF6017255.1"/>
    <property type="molecule type" value="Genomic_DNA"/>
</dbReference>
<dbReference type="GO" id="GO:0045259">
    <property type="term" value="C:proton-transporting ATP synthase complex"/>
    <property type="evidence" value="ECO:0007669"/>
    <property type="project" value="UniProtKB-KW"/>
</dbReference>
<keyword evidence="4" id="KW-0138">CF(0)</keyword>
<dbReference type="InterPro" id="IPR008689">
    <property type="entry name" value="ATP_synth_F0_dsu_mt"/>
</dbReference>
<dbReference type="SUPFAM" id="SSF161065">
    <property type="entry name" value="ATP synthase D chain-like"/>
    <property type="match status" value="1"/>
</dbReference>